<feature type="region of interest" description="Disordered" evidence="2">
    <location>
        <begin position="357"/>
        <end position="389"/>
    </location>
</feature>
<evidence type="ECO:0000256" key="1">
    <source>
        <dbReference type="PROSITE-ProRule" id="PRU00175"/>
    </source>
</evidence>
<evidence type="ECO:0000313" key="4">
    <source>
        <dbReference type="EMBL" id="KAK9715860.1"/>
    </source>
</evidence>
<dbReference type="CDD" id="cd16448">
    <property type="entry name" value="RING-H2"/>
    <property type="match status" value="1"/>
</dbReference>
<protein>
    <recommendedName>
        <fullName evidence="3">RING-type domain-containing protein</fullName>
    </recommendedName>
</protein>
<comment type="caution">
    <text evidence="4">The sequence shown here is derived from an EMBL/GenBank/DDBJ whole genome shotgun (WGS) entry which is preliminary data.</text>
</comment>
<dbReference type="GO" id="GO:0008270">
    <property type="term" value="F:zinc ion binding"/>
    <property type="evidence" value="ECO:0007669"/>
    <property type="project" value="UniProtKB-KW"/>
</dbReference>
<evidence type="ECO:0000259" key="3">
    <source>
        <dbReference type="PROSITE" id="PS50089"/>
    </source>
</evidence>
<feature type="region of interest" description="Disordered" evidence="2">
    <location>
        <begin position="1"/>
        <end position="24"/>
    </location>
</feature>
<feature type="region of interest" description="Disordered" evidence="2">
    <location>
        <begin position="178"/>
        <end position="206"/>
    </location>
</feature>
<dbReference type="PROSITE" id="PS50089">
    <property type="entry name" value="ZF_RING_2"/>
    <property type="match status" value="1"/>
</dbReference>
<sequence>MASSSQTQSDIVGDSVSAPQTTTNISIRPSQIVATHNNVDRHVPRPFVPSHVSPFQARDAHRNQQSLSSASNNPFDMNHALNQNLLFPNSFPQLDYHFPDIPSPAFDMTMGFGAPNNIPFDINHALDQNLLFPDSLPQLDYHFSDFPGSAFDMTMGFGGPNNIVNSYHAGNVFPQFQSDSNSNSSTFSSASGSGVQNFHTTPVPQETQSNWQQLQHHAVRRPNSDFFSGGYGNQVRVHAPPIHNVDGFDGRFLSLGIRSNSVVNTNSAAYRGIPSHPCQIPFPPRGQLGNYSHDGMGRRFSGFQSNVHNLEAPSGSLTLAQTDCDGSRATTSGFGVPPVPIVPTGQVNMQHIMSSPRRNVSEFQKTTNSRASSSDPSGRRIRSVPFNSSVLRSNHQQAADQLQRSHVQSDKVLTLPEEISGGILKQDRSDEGAAVTVENQHPPHSATAVAREPPKRNLESSQQAMMQYQRRRITSQTSSRPFSPHLMQNAPGHISSGQPMWTPVPAYAPPRLMHPPIAVSPDALARTVSRRARTPAVASSRVMRHSPSTVAPPARQMSPAVPGMRITSHGRSAQTNPTPSNAALQPRVTIPYIKWQGSDAPPTVGFKCMLCKRDLSFTPEGPVSIPRNPPQTAVLPCGHTFHDHCLQLITPDDQSDNPPCISCAMGE</sequence>
<evidence type="ECO:0000256" key="2">
    <source>
        <dbReference type="SAM" id="MobiDB-lite"/>
    </source>
</evidence>
<name>A0AAW1K8P9_SAPOF</name>
<feature type="domain" description="RING-type" evidence="3">
    <location>
        <begin position="608"/>
        <end position="663"/>
    </location>
</feature>
<dbReference type="InterPro" id="IPR001841">
    <property type="entry name" value="Znf_RING"/>
</dbReference>
<dbReference type="SUPFAM" id="SSF57850">
    <property type="entry name" value="RING/U-box"/>
    <property type="match status" value="1"/>
</dbReference>
<accession>A0AAW1K8P9</accession>
<keyword evidence="1" id="KW-0862">Zinc</keyword>
<keyword evidence="1" id="KW-0479">Metal-binding</keyword>
<organism evidence="4 5">
    <name type="scientific">Saponaria officinalis</name>
    <name type="common">Common soapwort</name>
    <name type="synonym">Lychnis saponaria</name>
    <dbReference type="NCBI Taxonomy" id="3572"/>
    <lineage>
        <taxon>Eukaryota</taxon>
        <taxon>Viridiplantae</taxon>
        <taxon>Streptophyta</taxon>
        <taxon>Embryophyta</taxon>
        <taxon>Tracheophyta</taxon>
        <taxon>Spermatophyta</taxon>
        <taxon>Magnoliopsida</taxon>
        <taxon>eudicotyledons</taxon>
        <taxon>Gunneridae</taxon>
        <taxon>Pentapetalae</taxon>
        <taxon>Caryophyllales</taxon>
        <taxon>Caryophyllaceae</taxon>
        <taxon>Caryophylleae</taxon>
        <taxon>Saponaria</taxon>
    </lineage>
</organism>
<feature type="compositionally biased region" description="Low complexity" evidence="2">
    <location>
        <begin position="178"/>
        <end position="194"/>
    </location>
</feature>
<dbReference type="AlphaFoldDB" id="A0AAW1K8P9"/>
<reference evidence="4" key="1">
    <citation type="submission" date="2024-03" db="EMBL/GenBank/DDBJ databases">
        <title>WGS assembly of Saponaria officinalis var. Norfolk2.</title>
        <authorList>
            <person name="Jenkins J."/>
            <person name="Shu S."/>
            <person name="Grimwood J."/>
            <person name="Barry K."/>
            <person name="Goodstein D."/>
            <person name="Schmutz J."/>
            <person name="Leebens-Mack J."/>
            <person name="Osbourn A."/>
        </authorList>
    </citation>
    <scope>NUCLEOTIDE SEQUENCE [LARGE SCALE GENOMIC DNA]</scope>
    <source>
        <strain evidence="4">JIC</strain>
    </source>
</reference>
<keyword evidence="5" id="KW-1185">Reference proteome</keyword>
<dbReference type="Proteomes" id="UP001443914">
    <property type="component" value="Unassembled WGS sequence"/>
</dbReference>
<dbReference type="PANTHER" id="PTHR31150">
    <property type="entry name" value="EXPRESSED PROTEIN"/>
    <property type="match status" value="1"/>
</dbReference>
<dbReference type="EMBL" id="JBDFQZ010000006">
    <property type="protein sequence ID" value="KAK9715860.1"/>
    <property type="molecule type" value="Genomic_DNA"/>
</dbReference>
<evidence type="ECO:0000313" key="5">
    <source>
        <dbReference type="Proteomes" id="UP001443914"/>
    </source>
</evidence>
<feature type="region of interest" description="Disordered" evidence="2">
    <location>
        <begin position="418"/>
        <end position="486"/>
    </location>
</feature>
<feature type="compositionally biased region" description="Polar residues" evidence="2">
    <location>
        <begin position="1"/>
        <end position="10"/>
    </location>
</feature>
<proteinExistence type="predicted"/>
<dbReference type="PANTHER" id="PTHR31150:SF19">
    <property type="entry name" value="RING-TYPE DOMAIN-CONTAINING PROTEIN"/>
    <property type="match status" value="1"/>
</dbReference>
<feature type="compositionally biased region" description="Polar residues" evidence="2">
    <location>
        <begin position="195"/>
        <end position="206"/>
    </location>
</feature>
<feature type="region of interest" description="Disordered" evidence="2">
    <location>
        <begin position="534"/>
        <end position="560"/>
    </location>
</feature>
<keyword evidence="1" id="KW-0863">Zinc-finger</keyword>
<feature type="compositionally biased region" description="Polar residues" evidence="2">
    <location>
        <begin position="357"/>
        <end position="376"/>
    </location>
</feature>
<gene>
    <name evidence="4" type="ORF">RND81_06G194800</name>
</gene>